<dbReference type="EC" id="3.5.4.4" evidence="3"/>
<keyword evidence="5 8" id="KW-0378">Hydrolase</keyword>
<gene>
    <name evidence="8" type="ORF">ACIBP5_24840</name>
</gene>
<dbReference type="InterPro" id="IPR032466">
    <property type="entry name" value="Metal_Hydrolase"/>
</dbReference>
<comment type="cofactor">
    <cofactor evidence="1">
        <name>Zn(2+)</name>
        <dbReference type="ChEBI" id="CHEBI:29105"/>
    </cofactor>
</comment>
<evidence type="ECO:0000256" key="4">
    <source>
        <dbReference type="ARBA" id="ARBA00022723"/>
    </source>
</evidence>
<dbReference type="NCBIfam" id="TIGR01430">
    <property type="entry name" value="aden_deam"/>
    <property type="match status" value="1"/>
</dbReference>
<evidence type="ECO:0000256" key="1">
    <source>
        <dbReference type="ARBA" id="ARBA00001947"/>
    </source>
</evidence>
<organism evidence="8 9">
    <name type="scientific">Nonomuraea indica</name>
    <dbReference type="NCBI Taxonomy" id="1581193"/>
    <lineage>
        <taxon>Bacteria</taxon>
        <taxon>Bacillati</taxon>
        <taxon>Actinomycetota</taxon>
        <taxon>Actinomycetes</taxon>
        <taxon>Streptosporangiales</taxon>
        <taxon>Streptosporangiaceae</taxon>
        <taxon>Nonomuraea</taxon>
    </lineage>
</organism>
<dbReference type="InterPro" id="IPR001365">
    <property type="entry name" value="A_deaminase_dom"/>
</dbReference>
<evidence type="ECO:0000256" key="5">
    <source>
        <dbReference type="ARBA" id="ARBA00022801"/>
    </source>
</evidence>
<feature type="domain" description="Adenosine deaminase" evidence="7">
    <location>
        <begin position="12"/>
        <end position="352"/>
    </location>
</feature>
<keyword evidence="4" id="KW-0479">Metal-binding</keyword>
<evidence type="ECO:0000313" key="8">
    <source>
        <dbReference type="EMBL" id="MFI7443209.1"/>
    </source>
</evidence>
<comment type="similarity">
    <text evidence="2">Belongs to the metallo-dependent hydrolases superfamily. Adenosine and AMP deaminases family.</text>
</comment>
<evidence type="ECO:0000256" key="3">
    <source>
        <dbReference type="ARBA" id="ARBA00012784"/>
    </source>
</evidence>
<keyword evidence="6" id="KW-0862">Zinc</keyword>
<dbReference type="InterPro" id="IPR006330">
    <property type="entry name" value="Ado/ade_deaminase"/>
</dbReference>
<accession>A0ABW8A8T4</accession>
<evidence type="ECO:0000256" key="6">
    <source>
        <dbReference type="ARBA" id="ARBA00022833"/>
    </source>
</evidence>
<comment type="caution">
    <text evidence="8">The sequence shown here is derived from an EMBL/GenBank/DDBJ whole genome shotgun (WGS) entry which is preliminary data.</text>
</comment>
<dbReference type="SUPFAM" id="SSF51556">
    <property type="entry name" value="Metallo-dependent hydrolases"/>
    <property type="match status" value="1"/>
</dbReference>
<dbReference type="Pfam" id="PF00962">
    <property type="entry name" value="A_deaminase"/>
    <property type="match status" value="1"/>
</dbReference>
<evidence type="ECO:0000259" key="7">
    <source>
        <dbReference type="Pfam" id="PF00962"/>
    </source>
</evidence>
<dbReference type="NCBIfam" id="NF006847">
    <property type="entry name" value="PRK09358.1-2"/>
    <property type="match status" value="1"/>
</dbReference>
<dbReference type="GO" id="GO:0016787">
    <property type="term" value="F:hydrolase activity"/>
    <property type="evidence" value="ECO:0007669"/>
    <property type="project" value="UniProtKB-KW"/>
</dbReference>
<name>A0ABW8A8T4_9ACTN</name>
<evidence type="ECO:0000313" key="9">
    <source>
        <dbReference type="Proteomes" id="UP001612928"/>
    </source>
</evidence>
<dbReference type="RefSeq" id="WP_397023307.1">
    <property type="nucleotide sequence ID" value="NZ_JBITMB010000005.1"/>
</dbReference>
<proteinExistence type="inferred from homology"/>
<protein>
    <recommendedName>
        <fullName evidence="3">adenosine deaminase</fullName>
        <ecNumber evidence="3">3.5.4.4</ecNumber>
    </recommendedName>
</protein>
<dbReference type="Proteomes" id="UP001612928">
    <property type="component" value="Unassembled WGS sequence"/>
</dbReference>
<dbReference type="PANTHER" id="PTHR11409">
    <property type="entry name" value="ADENOSINE DEAMINASE"/>
    <property type="match status" value="1"/>
</dbReference>
<dbReference type="EMBL" id="JBITMB010000005">
    <property type="protein sequence ID" value="MFI7443209.1"/>
    <property type="molecule type" value="Genomic_DNA"/>
</dbReference>
<reference evidence="8 9" key="1">
    <citation type="submission" date="2024-10" db="EMBL/GenBank/DDBJ databases">
        <title>The Natural Products Discovery Center: Release of the First 8490 Sequenced Strains for Exploring Actinobacteria Biosynthetic Diversity.</title>
        <authorList>
            <person name="Kalkreuter E."/>
            <person name="Kautsar S.A."/>
            <person name="Yang D."/>
            <person name="Bader C.D."/>
            <person name="Teijaro C.N."/>
            <person name="Fluegel L."/>
            <person name="Davis C.M."/>
            <person name="Simpson J.R."/>
            <person name="Lauterbach L."/>
            <person name="Steele A.D."/>
            <person name="Gui C."/>
            <person name="Meng S."/>
            <person name="Li G."/>
            <person name="Viehrig K."/>
            <person name="Ye F."/>
            <person name="Su P."/>
            <person name="Kiefer A.F."/>
            <person name="Nichols A."/>
            <person name="Cepeda A.J."/>
            <person name="Yan W."/>
            <person name="Fan B."/>
            <person name="Jiang Y."/>
            <person name="Adhikari A."/>
            <person name="Zheng C.-J."/>
            <person name="Schuster L."/>
            <person name="Cowan T.M."/>
            <person name="Smanski M.J."/>
            <person name="Chevrette M.G."/>
            <person name="De Carvalho L.P.S."/>
            <person name="Shen B."/>
        </authorList>
    </citation>
    <scope>NUCLEOTIDE SEQUENCE [LARGE SCALE GENOMIC DNA]</scope>
    <source>
        <strain evidence="8 9">NPDC049503</strain>
    </source>
</reference>
<sequence>MRPLWNQLLQLPKVVLHDHLDGAMRVETLIELAARTGHHLPSTDPAELTAWFVQAASSGSLELYMKPYVHTLAVMQTRQALIRAAEEYALDLAAENVVYAETRYAPELHTRLGLSLADVIAAVQEGLAAGSAKAAGAGSPIQVKTLLCGMRDGIHSREIAELAVRFRDSGVVGFDIAGPENGYPPSDHLRAFEHAHRHGLPVTIHAGEAFGLPSIQQAVHACRAQRIGHGTRIIDDIKGADLGDPTRTELGPLASWIRENRIPLELCPTSNLQTGAAASIAEHPITALLDLGFRVTLNTDSRLIAGTSMTREMSLLVDEAGWTLDRLRMVTINAIESAFVSDDERNLILNEMIIPGYAKAEQQ</sequence>
<keyword evidence="9" id="KW-1185">Reference proteome</keyword>
<dbReference type="PANTHER" id="PTHR11409:SF43">
    <property type="entry name" value="ADENOSINE DEAMINASE"/>
    <property type="match status" value="1"/>
</dbReference>
<dbReference type="Gene3D" id="3.20.20.140">
    <property type="entry name" value="Metal-dependent hydrolases"/>
    <property type="match status" value="1"/>
</dbReference>
<evidence type="ECO:0000256" key="2">
    <source>
        <dbReference type="ARBA" id="ARBA00006676"/>
    </source>
</evidence>